<gene>
    <name evidence="1" type="ORF">GCM10010211_45060</name>
</gene>
<evidence type="ECO:0000313" key="2">
    <source>
        <dbReference type="Proteomes" id="UP000654471"/>
    </source>
</evidence>
<accession>A0ABQ2VBL8</accession>
<name>A0ABQ2VBL8_9ACTN</name>
<reference evidence="2" key="1">
    <citation type="journal article" date="2019" name="Int. J. Syst. Evol. Microbiol.">
        <title>The Global Catalogue of Microorganisms (GCM) 10K type strain sequencing project: providing services to taxonomists for standard genome sequencing and annotation.</title>
        <authorList>
            <consortium name="The Broad Institute Genomics Platform"/>
            <consortium name="The Broad Institute Genome Sequencing Center for Infectious Disease"/>
            <person name="Wu L."/>
            <person name="Ma J."/>
        </authorList>
    </citation>
    <scope>NUCLEOTIDE SEQUENCE [LARGE SCALE GENOMIC DNA]</scope>
    <source>
        <strain evidence="2">JCM 3399</strain>
    </source>
</reference>
<dbReference type="Proteomes" id="UP000654471">
    <property type="component" value="Unassembled WGS sequence"/>
</dbReference>
<keyword evidence="2" id="KW-1185">Reference proteome</keyword>
<protein>
    <recommendedName>
        <fullName evidence="3">Glucose-1-phosphate thymidylyltransferase</fullName>
    </recommendedName>
</protein>
<proteinExistence type="predicted"/>
<organism evidence="1 2">
    <name type="scientific">Streptomyces albospinus</name>
    <dbReference type="NCBI Taxonomy" id="285515"/>
    <lineage>
        <taxon>Bacteria</taxon>
        <taxon>Bacillati</taxon>
        <taxon>Actinomycetota</taxon>
        <taxon>Actinomycetes</taxon>
        <taxon>Kitasatosporales</taxon>
        <taxon>Streptomycetaceae</taxon>
        <taxon>Streptomyces</taxon>
    </lineage>
</organism>
<dbReference type="EMBL" id="BMRP01000016">
    <property type="protein sequence ID" value="GGU74196.1"/>
    <property type="molecule type" value="Genomic_DNA"/>
</dbReference>
<evidence type="ECO:0008006" key="3">
    <source>
        <dbReference type="Google" id="ProtNLM"/>
    </source>
</evidence>
<dbReference type="RefSeq" id="WP_373299888.1">
    <property type="nucleotide sequence ID" value="NZ_BMRP01000016.1"/>
</dbReference>
<comment type="caution">
    <text evidence="1">The sequence shown here is derived from an EMBL/GenBank/DDBJ whole genome shotgun (WGS) entry which is preliminary data.</text>
</comment>
<evidence type="ECO:0000313" key="1">
    <source>
        <dbReference type="EMBL" id="GGU74196.1"/>
    </source>
</evidence>
<sequence>MDAALFVQVLAKRQGIRLACIEEVAYRMGFIDAEQLAVLGKEFTATSTSGYGRCLLELAGR</sequence>